<protein>
    <submittedName>
        <fullName evidence="2">XRE family transcriptional regulator</fullName>
    </submittedName>
</protein>
<evidence type="ECO:0000259" key="1">
    <source>
        <dbReference type="Pfam" id="PF19054"/>
    </source>
</evidence>
<dbReference type="AlphaFoldDB" id="A0A4R4YEL0"/>
<accession>A0A4R4YEL0</accession>
<proteinExistence type="predicted"/>
<feature type="domain" description="DUF5753" evidence="1">
    <location>
        <begin position="34"/>
        <end position="210"/>
    </location>
</feature>
<organism evidence="2 3">
    <name type="scientific">Saccharopolyspora elongata</name>
    <dbReference type="NCBI Taxonomy" id="2530387"/>
    <lineage>
        <taxon>Bacteria</taxon>
        <taxon>Bacillati</taxon>
        <taxon>Actinomycetota</taxon>
        <taxon>Actinomycetes</taxon>
        <taxon>Pseudonocardiales</taxon>
        <taxon>Pseudonocardiaceae</taxon>
        <taxon>Saccharopolyspora</taxon>
    </lineage>
</organism>
<dbReference type="InterPro" id="IPR043917">
    <property type="entry name" value="DUF5753"/>
</dbReference>
<keyword evidence="3" id="KW-1185">Reference proteome</keyword>
<sequence>MLGGEAVIGGAEVQARELDQPAWWELHSGLPSQLRALIDAEQRAARITYVSTSYLPGLLQTRSYSRAIFEVGEQTEREVEEAVAVRQSRQGVLDKANPAELLAFLDETVLMRPVGGPAVAADQLRFVLKSMTQPNIEVRVLPLELGAHMGLDGVFSILEFPHANSHVYVEAPNAGAMVSEPEDVDPFHRAVDRLAQVALDEAESAQVIDEHAERMEGEAG</sequence>
<comment type="caution">
    <text evidence="2">The sequence shown here is derived from an EMBL/GenBank/DDBJ whole genome shotgun (WGS) entry which is preliminary data.</text>
</comment>
<evidence type="ECO:0000313" key="3">
    <source>
        <dbReference type="Proteomes" id="UP000294947"/>
    </source>
</evidence>
<name>A0A4R4YEL0_9PSEU</name>
<reference evidence="2 3" key="1">
    <citation type="submission" date="2019-03" db="EMBL/GenBank/DDBJ databases">
        <title>Draft genome sequences of novel Actinobacteria.</title>
        <authorList>
            <person name="Sahin N."/>
            <person name="Ay H."/>
            <person name="Saygin H."/>
        </authorList>
    </citation>
    <scope>NUCLEOTIDE SEQUENCE [LARGE SCALE GENOMIC DNA]</scope>
    <source>
        <strain evidence="2 3">7K502</strain>
    </source>
</reference>
<dbReference type="Pfam" id="PF19054">
    <property type="entry name" value="DUF5753"/>
    <property type="match status" value="1"/>
</dbReference>
<dbReference type="EMBL" id="SMKW01000041">
    <property type="protein sequence ID" value="TDD43188.1"/>
    <property type="molecule type" value="Genomic_DNA"/>
</dbReference>
<dbReference type="Proteomes" id="UP000294947">
    <property type="component" value="Unassembled WGS sequence"/>
</dbReference>
<gene>
    <name evidence="2" type="ORF">E1288_27390</name>
</gene>
<evidence type="ECO:0000313" key="2">
    <source>
        <dbReference type="EMBL" id="TDD43188.1"/>
    </source>
</evidence>